<dbReference type="GO" id="GO:0052851">
    <property type="term" value="F:ferric-chelate reductase (NADPH) activity"/>
    <property type="evidence" value="ECO:0007669"/>
    <property type="project" value="TreeGrafter"/>
</dbReference>
<dbReference type="NCBIfam" id="TIGR01915">
    <property type="entry name" value="npdG"/>
    <property type="match status" value="1"/>
</dbReference>
<dbReference type="GO" id="GO:0008823">
    <property type="term" value="F:cupric reductase (NADH) activity"/>
    <property type="evidence" value="ECO:0007669"/>
    <property type="project" value="TreeGrafter"/>
</dbReference>
<dbReference type="AlphaFoldDB" id="A0A7W7R027"/>
<name>A0A7W7R027_KITKI</name>
<dbReference type="Gene3D" id="3.40.50.720">
    <property type="entry name" value="NAD(P)-binding Rossmann-like Domain"/>
    <property type="match status" value="1"/>
</dbReference>
<feature type="region of interest" description="Disordered" evidence="2">
    <location>
        <begin position="1"/>
        <end position="23"/>
    </location>
</feature>
<dbReference type="GO" id="GO:0006740">
    <property type="term" value="P:NADPH regeneration"/>
    <property type="evidence" value="ECO:0007669"/>
    <property type="project" value="InterPro"/>
</dbReference>
<dbReference type="SUPFAM" id="SSF51735">
    <property type="entry name" value="NAD(P)-binding Rossmann-fold domains"/>
    <property type="match status" value="1"/>
</dbReference>
<keyword evidence="5" id="KW-1185">Reference proteome</keyword>
<evidence type="ECO:0000256" key="2">
    <source>
        <dbReference type="SAM" id="MobiDB-lite"/>
    </source>
</evidence>
<gene>
    <name evidence="4" type="ORF">FHR34_001968</name>
</gene>
<organism evidence="4 5">
    <name type="scientific">Kitasatospora kifunensis</name>
    <name type="common">Streptomyces kifunensis</name>
    <dbReference type="NCBI Taxonomy" id="58351"/>
    <lineage>
        <taxon>Bacteria</taxon>
        <taxon>Bacillati</taxon>
        <taxon>Actinomycetota</taxon>
        <taxon>Actinomycetes</taxon>
        <taxon>Kitasatosporales</taxon>
        <taxon>Streptomycetaceae</taxon>
        <taxon>Kitasatospora</taxon>
    </lineage>
</organism>
<dbReference type="PANTHER" id="PTHR14239:SF0">
    <property type="entry name" value="F420-DEPENDENT NADP REDUCTASE"/>
    <property type="match status" value="1"/>
</dbReference>
<dbReference type="InterPro" id="IPR028939">
    <property type="entry name" value="P5C_Rdtase_cat_N"/>
</dbReference>
<evidence type="ECO:0000256" key="1">
    <source>
        <dbReference type="ARBA" id="ARBA00023002"/>
    </source>
</evidence>
<dbReference type="Proteomes" id="UP000540506">
    <property type="component" value="Unassembled WGS sequence"/>
</dbReference>
<dbReference type="InterPro" id="IPR051267">
    <property type="entry name" value="STEAP_metalloreductase"/>
</dbReference>
<dbReference type="PANTHER" id="PTHR14239">
    <property type="entry name" value="DUDULIN-RELATED"/>
    <property type="match status" value="1"/>
</dbReference>
<dbReference type="GO" id="GO:0016651">
    <property type="term" value="F:oxidoreductase activity, acting on NAD(P)H"/>
    <property type="evidence" value="ECO:0007669"/>
    <property type="project" value="InterPro"/>
</dbReference>
<dbReference type="GO" id="GO:0070967">
    <property type="term" value="F:coenzyme F420 binding"/>
    <property type="evidence" value="ECO:0007669"/>
    <property type="project" value="InterPro"/>
</dbReference>
<evidence type="ECO:0000313" key="4">
    <source>
        <dbReference type="EMBL" id="MBB4922975.1"/>
    </source>
</evidence>
<evidence type="ECO:0000313" key="5">
    <source>
        <dbReference type="Proteomes" id="UP000540506"/>
    </source>
</evidence>
<evidence type="ECO:0000259" key="3">
    <source>
        <dbReference type="Pfam" id="PF03807"/>
    </source>
</evidence>
<dbReference type="InterPro" id="IPR036291">
    <property type="entry name" value="NAD(P)-bd_dom_sf"/>
</dbReference>
<dbReference type="GO" id="GO:0050661">
    <property type="term" value="F:NADP binding"/>
    <property type="evidence" value="ECO:0007669"/>
    <property type="project" value="InterPro"/>
</dbReference>
<sequence length="238" mass="24732">MTSLDSANGPTVTPTPTPASERPDISELVVGVLGGTGDQGRGLAYRLAKAGQQVVLGSRSAERAEAAAAELGLGVRGADNAQTARESDIVIVAVPWEGHGELLANLAAELAGKIVVDCVNPLGFDKQGAYALTPEEGSAAQQAAALLPHSRVTAAFHHLSAVLLQDPSIDSIDTDVLVLGDERAATDLVQALAERIPGMRGIYAGRLRNAHQVESLVANLISVNRRYKAHAGLRITDV</sequence>
<feature type="domain" description="Pyrroline-5-carboxylate reductase catalytic N-terminal" evidence="3">
    <location>
        <begin position="30"/>
        <end position="121"/>
    </location>
</feature>
<accession>A0A7W7R027</accession>
<dbReference type="Pfam" id="PF03807">
    <property type="entry name" value="F420_oxidored"/>
    <property type="match status" value="1"/>
</dbReference>
<dbReference type="RefSeq" id="WP_184935056.1">
    <property type="nucleotide sequence ID" value="NZ_JACHJV010000001.1"/>
</dbReference>
<dbReference type="InterPro" id="IPR010185">
    <property type="entry name" value="NpdG"/>
</dbReference>
<keyword evidence="1" id="KW-0560">Oxidoreductase</keyword>
<feature type="compositionally biased region" description="Polar residues" evidence="2">
    <location>
        <begin position="1"/>
        <end position="14"/>
    </location>
</feature>
<proteinExistence type="predicted"/>
<protein>
    <recommendedName>
        <fullName evidence="3">Pyrroline-5-carboxylate reductase catalytic N-terminal domain-containing protein</fullName>
    </recommendedName>
</protein>
<comment type="caution">
    <text evidence="4">The sequence shown here is derived from an EMBL/GenBank/DDBJ whole genome shotgun (WGS) entry which is preliminary data.</text>
</comment>
<reference evidence="4 5" key="1">
    <citation type="submission" date="2020-08" db="EMBL/GenBank/DDBJ databases">
        <title>Sequencing the genomes of 1000 actinobacteria strains.</title>
        <authorList>
            <person name="Klenk H.-P."/>
        </authorList>
    </citation>
    <scope>NUCLEOTIDE SEQUENCE [LARGE SCALE GENOMIC DNA]</scope>
    <source>
        <strain evidence="4 5">DSM 41654</strain>
    </source>
</reference>
<dbReference type="GO" id="GO:0005886">
    <property type="term" value="C:plasma membrane"/>
    <property type="evidence" value="ECO:0007669"/>
    <property type="project" value="TreeGrafter"/>
</dbReference>
<dbReference type="EMBL" id="JACHJV010000001">
    <property type="protein sequence ID" value="MBB4922975.1"/>
    <property type="molecule type" value="Genomic_DNA"/>
</dbReference>
<dbReference type="GO" id="GO:0015677">
    <property type="term" value="P:copper ion import"/>
    <property type="evidence" value="ECO:0007669"/>
    <property type="project" value="TreeGrafter"/>
</dbReference>